<reference evidence="1 2" key="1">
    <citation type="submission" date="2019-10" db="EMBL/GenBank/DDBJ databases">
        <title>Prolixibacter strains distinguished by the presence of nitrate reductase genes were adept at nitrate-dependent anaerobic corrosion of metallic iron and carbon steel.</title>
        <authorList>
            <person name="Iino T."/>
            <person name="Shono N."/>
            <person name="Ito K."/>
            <person name="Nakamura R."/>
            <person name="Sueoka K."/>
            <person name="Harayama S."/>
            <person name="Ohkuma M."/>
        </authorList>
    </citation>
    <scope>NUCLEOTIDE SEQUENCE [LARGE SCALE GENOMIC DNA]</scope>
    <source>
        <strain evidence="1 2">JCM 13498</strain>
    </source>
</reference>
<evidence type="ECO:0000313" key="1">
    <source>
        <dbReference type="EMBL" id="GET35188.1"/>
    </source>
</evidence>
<proteinExistence type="predicted"/>
<evidence type="ECO:0000313" key="2">
    <source>
        <dbReference type="Proteomes" id="UP000391834"/>
    </source>
</evidence>
<evidence type="ECO:0008006" key="3">
    <source>
        <dbReference type="Google" id="ProtNLM"/>
    </source>
</evidence>
<keyword evidence="2" id="KW-1185">Reference proteome</keyword>
<dbReference type="Pfam" id="PF21980">
    <property type="entry name" value="MksE"/>
    <property type="match status" value="1"/>
</dbReference>
<dbReference type="RefSeq" id="WP_025865888.1">
    <property type="nucleotide sequence ID" value="NZ_BLAX01000001.1"/>
</dbReference>
<dbReference type="OrthoDB" id="798241at2"/>
<sequence length="227" mass="27529">MENEDFKEGVRTPFSFLSETLAQEHFADLNIELLRGRHVQSDQYYLFQLLTQFYGDLKHYYRILYGLELVVGVAAERRFYYLDFPEEGRGRLDKISRSKELTVIQTMYGLMLLNMFYDRYFEYPKEIRFEDIEYEVIQGENSALYKKLLFGEDRETYSNPEWTNPIKSIKSVIRDFEKLGWVQRLLNEDGEEIHFIIKEPILRFQKLYEKEIEKFEEFVESYKQQKS</sequence>
<name>A0A5M4B5T7_9BACT</name>
<protein>
    <recommendedName>
        <fullName evidence="3">DUF4194 domain-containing protein</fullName>
    </recommendedName>
</protein>
<accession>A0A5M4B5T7</accession>
<comment type="caution">
    <text evidence="1">The sequence shown here is derived from an EMBL/GenBank/DDBJ whole genome shotgun (WGS) entry which is preliminary data.</text>
</comment>
<organism evidence="1 2">
    <name type="scientific">Prolixibacter bellariivorans</name>
    <dbReference type="NCBI Taxonomy" id="314319"/>
    <lineage>
        <taxon>Bacteria</taxon>
        <taxon>Pseudomonadati</taxon>
        <taxon>Bacteroidota</taxon>
        <taxon>Bacteroidia</taxon>
        <taxon>Marinilabiliales</taxon>
        <taxon>Prolixibacteraceae</taxon>
        <taxon>Prolixibacter</taxon>
    </lineage>
</organism>
<gene>
    <name evidence="1" type="ORF">PbJCM13498_40510</name>
</gene>
<dbReference type="EMBL" id="BLAX01000001">
    <property type="protein sequence ID" value="GET35188.1"/>
    <property type="molecule type" value="Genomic_DNA"/>
</dbReference>
<dbReference type="Gene3D" id="1.10.10.2250">
    <property type="match status" value="1"/>
</dbReference>
<dbReference type="InterPro" id="IPR042038">
    <property type="entry name" value="MukE_N"/>
</dbReference>
<dbReference type="AlphaFoldDB" id="A0A5M4B5T7"/>
<dbReference type="Proteomes" id="UP000391834">
    <property type="component" value="Unassembled WGS sequence"/>
</dbReference>
<dbReference type="InterPro" id="IPR053841">
    <property type="entry name" value="MksE"/>
</dbReference>